<dbReference type="EMBL" id="CP042582">
    <property type="protein sequence ID" value="QEX24279.1"/>
    <property type="molecule type" value="Genomic_DNA"/>
</dbReference>
<gene>
    <name evidence="5 8" type="primary">prmC</name>
    <name evidence="8" type="ORF">FRZ61_42200</name>
</gene>
<dbReference type="Pfam" id="PF05175">
    <property type="entry name" value="MTS"/>
    <property type="match status" value="1"/>
</dbReference>
<feature type="binding site" evidence="5">
    <location>
        <begin position="192"/>
        <end position="195"/>
    </location>
    <ligand>
        <name>substrate</name>
    </ligand>
</feature>
<accession>A0A5J6N3C4</accession>
<dbReference type="InterPro" id="IPR029063">
    <property type="entry name" value="SAM-dependent_MTases_sf"/>
</dbReference>
<comment type="catalytic activity">
    <reaction evidence="4 5">
        <text>L-glutaminyl-[peptide chain release factor] + S-adenosyl-L-methionine = N(5)-methyl-L-glutaminyl-[peptide chain release factor] + S-adenosyl-L-homocysteine + H(+)</text>
        <dbReference type="Rhea" id="RHEA:42896"/>
        <dbReference type="Rhea" id="RHEA-COMP:10271"/>
        <dbReference type="Rhea" id="RHEA-COMP:10272"/>
        <dbReference type="ChEBI" id="CHEBI:15378"/>
        <dbReference type="ChEBI" id="CHEBI:30011"/>
        <dbReference type="ChEBI" id="CHEBI:57856"/>
        <dbReference type="ChEBI" id="CHEBI:59789"/>
        <dbReference type="ChEBI" id="CHEBI:61891"/>
        <dbReference type="EC" id="2.1.1.297"/>
    </reaction>
</comment>
<dbReference type="PANTHER" id="PTHR18895:SF74">
    <property type="entry name" value="MTRF1L RELEASE FACTOR GLUTAMINE METHYLTRANSFERASE"/>
    <property type="match status" value="1"/>
</dbReference>
<evidence type="ECO:0000256" key="1">
    <source>
        <dbReference type="ARBA" id="ARBA00022603"/>
    </source>
</evidence>
<dbReference type="InterPro" id="IPR050320">
    <property type="entry name" value="N5-glutamine_MTase"/>
</dbReference>
<dbReference type="PROSITE" id="PS00092">
    <property type="entry name" value="N6_MTASE"/>
    <property type="match status" value="1"/>
</dbReference>
<protein>
    <recommendedName>
        <fullName evidence="5">Release factor glutamine methyltransferase</fullName>
        <shortName evidence="5">RF MTase</shortName>
        <ecNumber evidence="5">2.1.1.297</ecNumber>
    </recommendedName>
    <alternativeName>
        <fullName evidence="5">N5-glutamine methyltransferase PrmC</fullName>
    </alternativeName>
    <alternativeName>
        <fullName evidence="5">Protein-(glutamine-N5) MTase PrmC</fullName>
    </alternativeName>
    <alternativeName>
        <fullName evidence="5">Protein-glutamine N-methyltransferase PrmC</fullName>
    </alternativeName>
</protein>
<dbReference type="InterPro" id="IPR007848">
    <property type="entry name" value="Small_mtfrase_dom"/>
</dbReference>
<evidence type="ECO:0000313" key="8">
    <source>
        <dbReference type="EMBL" id="QEX24279.1"/>
    </source>
</evidence>
<keyword evidence="3 5" id="KW-0949">S-adenosyl-L-methionine</keyword>
<feature type="binding site" evidence="5">
    <location>
        <begin position="126"/>
        <end position="130"/>
    </location>
    <ligand>
        <name>S-adenosyl-L-methionine</name>
        <dbReference type="ChEBI" id="CHEBI:59789"/>
    </ligand>
</feature>
<comment type="similarity">
    <text evidence="5">Belongs to the protein N5-glutamine methyltransferase family. PrmC subfamily.</text>
</comment>
<evidence type="ECO:0000259" key="6">
    <source>
        <dbReference type="Pfam" id="PF05175"/>
    </source>
</evidence>
<dbReference type="InterPro" id="IPR002052">
    <property type="entry name" value="DNA_methylase_N6_adenine_CS"/>
</dbReference>
<dbReference type="Pfam" id="PF17827">
    <property type="entry name" value="PrmC_N"/>
    <property type="match status" value="1"/>
</dbReference>
<dbReference type="GO" id="GO:0102559">
    <property type="term" value="F:peptide chain release factor N(5)-glutamine methyltransferase activity"/>
    <property type="evidence" value="ECO:0007669"/>
    <property type="project" value="UniProtKB-EC"/>
</dbReference>
<evidence type="ECO:0000259" key="7">
    <source>
        <dbReference type="Pfam" id="PF17827"/>
    </source>
</evidence>
<dbReference type="Gene3D" id="3.40.50.150">
    <property type="entry name" value="Vaccinia Virus protein VP39"/>
    <property type="match status" value="1"/>
</dbReference>
<evidence type="ECO:0000256" key="2">
    <source>
        <dbReference type="ARBA" id="ARBA00022679"/>
    </source>
</evidence>
<dbReference type="HAMAP" id="MF_02126">
    <property type="entry name" value="RF_methyltr_PrmC"/>
    <property type="match status" value="1"/>
</dbReference>
<dbReference type="Proteomes" id="UP000325797">
    <property type="component" value="Chromosome"/>
</dbReference>
<dbReference type="AlphaFoldDB" id="A0A5J6N3C4"/>
<feature type="binding site" evidence="5">
    <location>
        <position position="178"/>
    </location>
    <ligand>
        <name>S-adenosyl-L-methionine</name>
        <dbReference type="ChEBI" id="CHEBI:59789"/>
    </ligand>
</feature>
<dbReference type="GO" id="GO:0032259">
    <property type="term" value="P:methylation"/>
    <property type="evidence" value="ECO:0007669"/>
    <property type="project" value="UniProtKB-KW"/>
</dbReference>
<dbReference type="RefSeq" id="WP_225308930.1">
    <property type="nucleotide sequence ID" value="NZ_CP042582.1"/>
</dbReference>
<sequence>MNLAMAAIGDLLASGQHRLDRVGIENARREARLLLAAALDRSWGDLVGREEQPVAPETAARFEDFVRRRSRHEPVSRILGRREFWSLDFGLSAATLDPRADSETLIEAVLETVADRDAPLSILDLGCGTGCLLLALLSELPNAKGIGVDLAPLAVATASANAARLGLERRARFRIADWDSGLAGRFDIVVSNPPYIPAAEIATLAPEVVLHDPHLALDGGPDGLAAHRRLARIIPRRLAAGGIAVVEHGDEQGPAAQAIYEAGGLTLRKWRADLGGHWRCLVMARKAAKKTVGKAGATV</sequence>
<name>A0A5J6N3C4_9PROT</name>
<evidence type="ECO:0000256" key="3">
    <source>
        <dbReference type="ARBA" id="ARBA00022691"/>
    </source>
</evidence>
<organism evidence="8 9">
    <name type="scientific">Hypericibacter adhaerens</name>
    <dbReference type="NCBI Taxonomy" id="2602016"/>
    <lineage>
        <taxon>Bacteria</taxon>
        <taxon>Pseudomonadati</taxon>
        <taxon>Pseudomonadota</taxon>
        <taxon>Alphaproteobacteria</taxon>
        <taxon>Rhodospirillales</taxon>
        <taxon>Dongiaceae</taxon>
        <taxon>Hypericibacter</taxon>
    </lineage>
</organism>
<dbReference type="EC" id="2.1.1.297" evidence="5"/>
<dbReference type="InterPro" id="IPR019874">
    <property type="entry name" value="RF_methyltr_PrmC"/>
</dbReference>
<proteinExistence type="inferred from homology"/>
<dbReference type="SUPFAM" id="SSF53335">
    <property type="entry name" value="S-adenosyl-L-methionine-dependent methyltransferases"/>
    <property type="match status" value="1"/>
</dbReference>
<dbReference type="KEGG" id="hadh:FRZ61_42200"/>
<keyword evidence="9" id="KW-1185">Reference proteome</keyword>
<evidence type="ECO:0000256" key="5">
    <source>
        <dbReference type="HAMAP-Rule" id="MF_02126"/>
    </source>
</evidence>
<feature type="binding site" evidence="5">
    <location>
        <position position="192"/>
    </location>
    <ligand>
        <name>S-adenosyl-L-methionine</name>
        <dbReference type="ChEBI" id="CHEBI:59789"/>
    </ligand>
</feature>
<evidence type="ECO:0000313" key="9">
    <source>
        <dbReference type="Proteomes" id="UP000325797"/>
    </source>
</evidence>
<dbReference type="NCBIfam" id="TIGR00536">
    <property type="entry name" value="hemK_fam"/>
    <property type="match status" value="1"/>
</dbReference>
<dbReference type="NCBIfam" id="TIGR03534">
    <property type="entry name" value="RF_mod_PrmC"/>
    <property type="match status" value="1"/>
</dbReference>
<dbReference type="PANTHER" id="PTHR18895">
    <property type="entry name" value="HEMK METHYLTRANSFERASE"/>
    <property type="match status" value="1"/>
</dbReference>
<dbReference type="GO" id="GO:0003676">
    <property type="term" value="F:nucleic acid binding"/>
    <property type="evidence" value="ECO:0007669"/>
    <property type="project" value="InterPro"/>
</dbReference>
<comment type="function">
    <text evidence="5">Methylates the class 1 translation termination release factors RF1/PrfA and RF2/PrfB on the glutamine residue of the universally conserved GGQ motif.</text>
</comment>
<keyword evidence="2 5" id="KW-0808">Transferase</keyword>
<keyword evidence="1 5" id="KW-0489">Methyltransferase</keyword>
<dbReference type="InterPro" id="IPR040758">
    <property type="entry name" value="PrmC_N"/>
</dbReference>
<dbReference type="Gene3D" id="1.10.8.10">
    <property type="entry name" value="DNA helicase RuvA subunit, C-terminal domain"/>
    <property type="match status" value="1"/>
</dbReference>
<dbReference type="CDD" id="cd02440">
    <property type="entry name" value="AdoMet_MTases"/>
    <property type="match status" value="1"/>
</dbReference>
<reference evidence="8 9" key="1">
    <citation type="submission" date="2019-08" db="EMBL/GenBank/DDBJ databases">
        <title>Hyperibacter terrae gen. nov., sp. nov. and Hyperibacter viscosus sp. nov., two new members in the family Rhodospirillaceae isolated from the rhizosphere of Hypericum perforatum.</title>
        <authorList>
            <person name="Noviana Z."/>
        </authorList>
    </citation>
    <scope>NUCLEOTIDE SEQUENCE [LARGE SCALE GENOMIC DNA]</scope>
    <source>
        <strain evidence="8 9">R5959</strain>
    </source>
</reference>
<feature type="binding site" evidence="5">
    <location>
        <position position="149"/>
    </location>
    <ligand>
        <name>S-adenosyl-L-methionine</name>
        <dbReference type="ChEBI" id="CHEBI:59789"/>
    </ligand>
</feature>
<feature type="domain" description="Methyltransferase small" evidence="6">
    <location>
        <begin position="111"/>
        <end position="201"/>
    </location>
</feature>
<feature type="domain" description="Release factor glutamine methyltransferase N-terminal" evidence="7">
    <location>
        <begin position="10"/>
        <end position="80"/>
    </location>
</feature>
<evidence type="ECO:0000256" key="4">
    <source>
        <dbReference type="ARBA" id="ARBA00048391"/>
    </source>
</evidence>
<dbReference type="InterPro" id="IPR004556">
    <property type="entry name" value="HemK-like"/>
</dbReference>